<sequence>MEGLYLYVKAFHVISIIAWMAGLLYLPRLFVYHAYADVGSQQSETFKLMEVRLLRYIMNPAMIASWVFGLLLLGYYGVINWSVDIWFHVKFLLVIILTGYHMVLARWRRLFAQDQNAHSAKFYRFMNEVPTVIMVVVVILAVARPF</sequence>
<keyword evidence="6 14" id="KW-0349">Heme</keyword>
<dbReference type="HAMAP" id="MF_02239">
    <property type="entry name" value="HemJ"/>
    <property type="match status" value="1"/>
</dbReference>
<evidence type="ECO:0000256" key="6">
    <source>
        <dbReference type="ARBA" id="ARBA00022617"/>
    </source>
</evidence>
<comment type="subcellular location">
    <subcellularLocation>
        <location evidence="1 14">Cell membrane</location>
        <topology evidence="1 14">Multi-pass membrane protein</topology>
    </subcellularLocation>
</comment>
<name>A0A397Q2L9_9HYPH</name>
<evidence type="ECO:0000256" key="14">
    <source>
        <dbReference type="HAMAP-Rule" id="MF_02239"/>
    </source>
</evidence>
<evidence type="ECO:0000256" key="11">
    <source>
        <dbReference type="ARBA" id="ARBA00023004"/>
    </source>
</evidence>
<feature type="transmembrane region" description="Helical" evidence="14">
    <location>
        <begin position="6"/>
        <end position="26"/>
    </location>
</feature>
<evidence type="ECO:0000256" key="2">
    <source>
        <dbReference type="ARBA" id="ARBA00005073"/>
    </source>
</evidence>
<dbReference type="AlphaFoldDB" id="A0A397Q2L9"/>
<dbReference type="Proteomes" id="UP000266273">
    <property type="component" value="Unassembled WGS sequence"/>
</dbReference>
<comment type="catalytic activity">
    <reaction evidence="13 14 15">
        <text>protoporphyrinogen IX + 3 A = protoporphyrin IX + 3 AH2</text>
        <dbReference type="Rhea" id="RHEA:62000"/>
        <dbReference type="ChEBI" id="CHEBI:13193"/>
        <dbReference type="ChEBI" id="CHEBI:17499"/>
        <dbReference type="ChEBI" id="CHEBI:57306"/>
        <dbReference type="ChEBI" id="CHEBI:57307"/>
    </reaction>
</comment>
<dbReference type="GO" id="GO:0070818">
    <property type="term" value="F:protoporphyrinogen oxidase activity"/>
    <property type="evidence" value="ECO:0007669"/>
    <property type="project" value="UniProtKB-UniRule"/>
</dbReference>
<feature type="binding site" description="axial binding residue" evidence="14">
    <location>
        <position position="12"/>
    </location>
    <ligand>
        <name>heme</name>
        <dbReference type="ChEBI" id="CHEBI:30413"/>
    </ligand>
    <ligandPart>
        <name>Fe</name>
        <dbReference type="ChEBI" id="CHEBI:18248"/>
    </ligandPart>
</feature>
<dbReference type="EC" id="1.3.99.-" evidence="14 15"/>
<dbReference type="PANTHER" id="PTHR40255">
    <property type="entry name" value="UPF0093 MEMBRANE PROTEIN SLR1790"/>
    <property type="match status" value="1"/>
</dbReference>
<protein>
    <recommendedName>
        <fullName evidence="4 14">Protoporphyrinogen IX oxidase</fullName>
        <shortName evidence="14">PPO</shortName>
        <ecNumber evidence="14 15">1.3.99.-</ecNumber>
    </recommendedName>
</protein>
<evidence type="ECO:0000256" key="10">
    <source>
        <dbReference type="ARBA" id="ARBA00023002"/>
    </source>
</evidence>
<evidence type="ECO:0000256" key="1">
    <source>
        <dbReference type="ARBA" id="ARBA00004651"/>
    </source>
</evidence>
<comment type="caution">
    <text evidence="16">The sequence shown here is derived from an EMBL/GenBank/DDBJ whole genome shotgun (WGS) entry which is preliminary data.</text>
</comment>
<comment type="pathway">
    <text evidence="2 14 15">Porphyrin-containing compound metabolism; protoporphyrin-IX biosynthesis; protoporphyrin-IX from protoporphyrinogen-IX: step 1/1.</text>
</comment>
<evidence type="ECO:0000256" key="13">
    <source>
        <dbReference type="ARBA" id="ARBA00048390"/>
    </source>
</evidence>
<dbReference type="Pfam" id="PF03653">
    <property type="entry name" value="UPF0093"/>
    <property type="match status" value="1"/>
</dbReference>
<dbReference type="UniPathway" id="UPA00251">
    <property type="reaction ID" value="UER00324"/>
</dbReference>
<keyword evidence="5 14" id="KW-1003">Cell membrane</keyword>
<evidence type="ECO:0000256" key="15">
    <source>
        <dbReference type="PIRNR" id="PIRNR004638"/>
    </source>
</evidence>
<feature type="transmembrane region" description="Helical" evidence="14">
    <location>
        <begin position="125"/>
        <end position="143"/>
    </location>
</feature>
<comment type="subunit">
    <text evidence="14">Homodimer.</text>
</comment>
<dbReference type="InterPro" id="IPR005265">
    <property type="entry name" value="HemJ-like"/>
</dbReference>
<feature type="binding site" description="axial binding residue" evidence="14">
    <location>
        <position position="90"/>
    </location>
    <ligand>
        <name>heme</name>
        <dbReference type="ChEBI" id="CHEBI:30413"/>
    </ligand>
    <ligandPart>
        <name>Fe</name>
        <dbReference type="ChEBI" id="CHEBI:18248"/>
    </ligandPart>
</feature>
<evidence type="ECO:0000256" key="7">
    <source>
        <dbReference type="ARBA" id="ARBA00022692"/>
    </source>
</evidence>
<accession>A0A397Q2L9</accession>
<dbReference type="PANTHER" id="PTHR40255:SF1">
    <property type="entry name" value="PROTOPORPHYRINOGEN IX OXIDASE"/>
    <property type="match status" value="1"/>
</dbReference>
<evidence type="ECO:0000256" key="5">
    <source>
        <dbReference type="ARBA" id="ARBA00022475"/>
    </source>
</evidence>
<keyword evidence="8 14" id="KW-0479">Metal-binding</keyword>
<feature type="transmembrane region" description="Helical" evidence="14">
    <location>
        <begin position="56"/>
        <end position="79"/>
    </location>
</feature>
<comment type="cofactor">
    <cofactor evidence="14 15">
        <name>heme b</name>
        <dbReference type="ChEBI" id="CHEBI:60344"/>
    </cofactor>
    <text evidence="14 15">Binds 1 heme b (iron(II)-protoporphyrin IX) group per subunit.</text>
</comment>
<feature type="transmembrane region" description="Helical" evidence="14">
    <location>
        <begin position="85"/>
        <end position="104"/>
    </location>
</feature>
<keyword evidence="9 14" id="KW-1133">Transmembrane helix</keyword>
<evidence type="ECO:0000256" key="8">
    <source>
        <dbReference type="ARBA" id="ARBA00022723"/>
    </source>
</evidence>
<dbReference type="GO" id="GO:0005886">
    <property type="term" value="C:plasma membrane"/>
    <property type="evidence" value="ECO:0007669"/>
    <property type="project" value="UniProtKB-SubCell"/>
</dbReference>
<evidence type="ECO:0000313" key="17">
    <source>
        <dbReference type="Proteomes" id="UP000266273"/>
    </source>
</evidence>
<keyword evidence="11 14" id="KW-0408">Iron</keyword>
<dbReference type="GO" id="GO:0006782">
    <property type="term" value="P:protoporphyrinogen IX biosynthetic process"/>
    <property type="evidence" value="ECO:0007669"/>
    <property type="project" value="UniProtKB-UniRule"/>
</dbReference>
<evidence type="ECO:0000313" key="16">
    <source>
        <dbReference type="EMBL" id="RIA55183.1"/>
    </source>
</evidence>
<evidence type="ECO:0000256" key="3">
    <source>
        <dbReference type="ARBA" id="ARBA00006501"/>
    </source>
</evidence>
<reference evidence="16 17" key="1">
    <citation type="submission" date="2018-08" db="EMBL/GenBank/DDBJ databases">
        <title>Genomic Encyclopedia of Archaeal and Bacterial Type Strains, Phase II (KMG-II): from individual species to whole genera.</title>
        <authorList>
            <person name="Goeker M."/>
        </authorList>
    </citation>
    <scope>NUCLEOTIDE SEQUENCE [LARGE SCALE GENOMIC DNA]</scope>
    <source>
        <strain evidence="16 17">DSM 5002</strain>
    </source>
</reference>
<evidence type="ECO:0000256" key="4">
    <source>
        <dbReference type="ARBA" id="ARBA00017504"/>
    </source>
</evidence>
<keyword evidence="10 14" id="KW-0560">Oxidoreductase</keyword>
<dbReference type="NCBIfam" id="TIGR00701">
    <property type="entry name" value="protoporphyrinogen oxidase HemJ"/>
    <property type="match status" value="1"/>
</dbReference>
<proteinExistence type="inferred from homology"/>
<keyword evidence="12 14" id="KW-0472">Membrane</keyword>
<evidence type="ECO:0000256" key="9">
    <source>
        <dbReference type="ARBA" id="ARBA00022989"/>
    </source>
</evidence>
<dbReference type="EMBL" id="QXDF01000001">
    <property type="protein sequence ID" value="RIA55183.1"/>
    <property type="molecule type" value="Genomic_DNA"/>
</dbReference>
<dbReference type="PIRSF" id="PIRSF004638">
    <property type="entry name" value="UCP004638"/>
    <property type="match status" value="1"/>
</dbReference>
<comment type="function">
    <text evidence="14 15">Catalyzes the oxidation of protoporphyrinogen IX to protoporphyrin IX.</text>
</comment>
<evidence type="ECO:0000256" key="12">
    <source>
        <dbReference type="ARBA" id="ARBA00023136"/>
    </source>
</evidence>
<dbReference type="GO" id="GO:0046872">
    <property type="term" value="F:metal ion binding"/>
    <property type="evidence" value="ECO:0007669"/>
    <property type="project" value="UniProtKB-UniRule"/>
</dbReference>
<organism evidence="16 17">
    <name type="scientific">Dichotomicrobium thermohalophilum</name>
    <dbReference type="NCBI Taxonomy" id="933063"/>
    <lineage>
        <taxon>Bacteria</taxon>
        <taxon>Pseudomonadati</taxon>
        <taxon>Pseudomonadota</taxon>
        <taxon>Alphaproteobacteria</taxon>
        <taxon>Hyphomicrobiales</taxon>
        <taxon>Hyphomicrobiaceae</taxon>
        <taxon>Dichotomicrobium</taxon>
    </lineage>
</organism>
<keyword evidence="7 14" id="KW-0812">Transmembrane</keyword>
<gene>
    <name evidence="16" type="ORF">BXY53_0237</name>
</gene>
<comment type="similarity">
    <text evidence="3 14 15">Belongs to the HemJ family.</text>
</comment>
<keyword evidence="17" id="KW-1185">Reference proteome</keyword>